<evidence type="ECO:0000313" key="4">
    <source>
        <dbReference type="Proteomes" id="UP001189429"/>
    </source>
</evidence>
<gene>
    <name evidence="3" type="ORF">PCOR1329_LOCUS18836</name>
</gene>
<proteinExistence type="predicted"/>
<dbReference type="InterPro" id="IPR041667">
    <property type="entry name" value="Cupin_8"/>
</dbReference>
<protein>
    <recommendedName>
        <fullName evidence="2">Cupin-like domain-containing protein</fullName>
    </recommendedName>
</protein>
<name>A0ABN9RCI7_9DINO</name>
<evidence type="ECO:0000256" key="1">
    <source>
        <dbReference type="SAM" id="MobiDB-lite"/>
    </source>
</evidence>
<sequence length="385" mass="40461">VHLRGRAPPLGRLGAGGAAGLPRPDEARARAGGARAHARLPTAEAFRRLREGGQAVYYSRSLAGFAAQRCDFEALAGDVDARPFELSDNRRDPNWTREEWTQVWLHGGATTNAHYDVADNFFVQVRGTRTFRLAGPSAPLRVYPFVHEHHRQVLPGEFEPEEAVELSPGDVLFLPAFYSRGLLAPGRRLHRRLRVQQLPRVRRGGAPARRGPAGERAAGRGHGGGAPTARAGCGGGGRRHAEGAGPGGEGLPAADVRPPLLAPGRLRQRAVPAPDPAERGPAGGGGGDGARTVRGGRGAGGLERPQRRPRGVHRGRDPRAGLELRRGPGRRRSGASALGAVSAVLGRDVGVGEAAVAPDTPRSSPRCPPPAPGGRRRGKRGAGQA</sequence>
<comment type="caution">
    <text evidence="3">The sequence shown here is derived from an EMBL/GenBank/DDBJ whole genome shotgun (WGS) entry which is preliminary data.</text>
</comment>
<accession>A0ABN9RCI7</accession>
<dbReference type="PANTHER" id="PTHR12461">
    <property type="entry name" value="HYPOXIA-INDUCIBLE FACTOR 1 ALPHA INHIBITOR-RELATED"/>
    <property type="match status" value="1"/>
</dbReference>
<feature type="compositionally biased region" description="Basic residues" evidence="1">
    <location>
        <begin position="374"/>
        <end position="385"/>
    </location>
</feature>
<feature type="compositionally biased region" description="Low complexity" evidence="1">
    <location>
        <begin position="1"/>
        <end position="12"/>
    </location>
</feature>
<organism evidence="3 4">
    <name type="scientific">Prorocentrum cordatum</name>
    <dbReference type="NCBI Taxonomy" id="2364126"/>
    <lineage>
        <taxon>Eukaryota</taxon>
        <taxon>Sar</taxon>
        <taxon>Alveolata</taxon>
        <taxon>Dinophyceae</taxon>
        <taxon>Prorocentrales</taxon>
        <taxon>Prorocentraceae</taxon>
        <taxon>Prorocentrum</taxon>
    </lineage>
</organism>
<evidence type="ECO:0000313" key="3">
    <source>
        <dbReference type="EMBL" id="CAK0815596.1"/>
    </source>
</evidence>
<dbReference type="Gene3D" id="2.60.120.650">
    <property type="entry name" value="Cupin"/>
    <property type="match status" value="1"/>
</dbReference>
<feature type="domain" description="Cupin-like" evidence="2">
    <location>
        <begin position="66"/>
        <end position="178"/>
    </location>
</feature>
<feature type="compositionally biased region" description="Low complexity" evidence="1">
    <location>
        <begin position="196"/>
        <end position="216"/>
    </location>
</feature>
<feature type="region of interest" description="Disordered" evidence="1">
    <location>
        <begin position="271"/>
        <end position="338"/>
    </location>
</feature>
<feature type="compositionally biased region" description="Basic and acidic residues" evidence="1">
    <location>
        <begin position="314"/>
        <end position="326"/>
    </location>
</feature>
<dbReference type="Proteomes" id="UP001189429">
    <property type="component" value="Unassembled WGS sequence"/>
</dbReference>
<feature type="compositionally biased region" description="Gly residues" evidence="1">
    <location>
        <begin position="281"/>
        <end position="301"/>
    </location>
</feature>
<dbReference type="Pfam" id="PF13621">
    <property type="entry name" value="Cupin_8"/>
    <property type="match status" value="1"/>
</dbReference>
<dbReference type="SUPFAM" id="SSF51197">
    <property type="entry name" value="Clavaminate synthase-like"/>
    <property type="match status" value="1"/>
</dbReference>
<keyword evidence="4" id="KW-1185">Reference proteome</keyword>
<feature type="region of interest" description="Disordered" evidence="1">
    <location>
        <begin position="352"/>
        <end position="385"/>
    </location>
</feature>
<dbReference type="EMBL" id="CAUYUJ010005958">
    <property type="protein sequence ID" value="CAK0815596.1"/>
    <property type="molecule type" value="Genomic_DNA"/>
</dbReference>
<dbReference type="PANTHER" id="PTHR12461:SF105">
    <property type="entry name" value="HYPOXIA-INDUCIBLE FACTOR 1-ALPHA INHIBITOR"/>
    <property type="match status" value="1"/>
</dbReference>
<feature type="non-terminal residue" evidence="3">
    <location>
        <position position="1"/>
    </location>
</feature>
<reference evidence="3" key="1">
    <citation type="submission" date="2023-10" db="EMBL/GenBank/DDBJ databases">
        <authorList>
            <person name="Chen Y."/>
            <person name="Shah S."/>
            <person name="Dougan E. K."/>
            <person name="Thang M."/>
            <person name="Chan C."/>
        </authorList>
    </citation>
    <scope>NUCLEOTIDE SEQUENCE [LARGE SCALE GENOMIC DNA]</scope>
</reference>
<feature type="region of interest" description="Disordered" evidence="1">
    <location>
        <begin position="196"/>
        <end position="259"/>
    </location>
</feature>
<feature type="region of interest" description="Disordered" evidence="1">
    <location>
        <begin position="1"/>
        <end position="36"/>
    </location>
</feature>
<feature type="compositionally biased region" description="Gly residues" evidence="1">
    <location>
        <begin position="220"/>
        <end position="236"/>
    </location>
</feature>
<evidence type="ECO:0000259" key="2">
    <source>
        <dbReference type="Pfam" id="PF13621"/>
    </source>
</evidence>